<reference evidence="6 7" key="1">
    <citation type="submission" date="2024-07" db="EMBL/GenBank/DDBJ databases">
        <title>Description of Labrys sedimenti sp. nov., isolated from a diclofenac-degrading enrichment culture.</title>
        <authorList>
            <person name="Tancsics A."/>
            <person name="Csepanyi A."/>
        </authorList>
    </citation>
    <scope>NUCLEOTIDE SEQUENCE [LARGE SCALE GENOMIC DNA]</scope>
    <source>
        <strain evidence="6 7">LMG 23578</strain>
    </source>
</reference>
<dbReference type="PRINTS" id="PR00039">
    <property type="entry name" value="HTHLYSR"/>
</dbReference>
<dbReference type="Pfam" id="PF00126">
    <property type="entry name" value="HTH_1"/>
    <property type="match status" value="1"/>
</dbReference>
<evidence type="ECO:0000256" key="2">
    <source>
        <dbReference type="ARBA" id="ARBA00023015"/>
    </source>
</evidence>
<evidence type="ECO:0000313" key="6">
    <source>
        <dbReference type="EMBL" id="MEW9307753.1"/>
    </source>
</evidence>
<dbReference type="Gene3D" id="3.40.190.10">
    <property type="entry name" value="Periplasmic binding protein-like II"/>
    <property type="match status" value="2"/>
</dbReference>
<name>A0ABV3PQM5_9HYPH</name>
<comment type="similarity">
    <text evidence="1">Belongs to the LysR transcriptional regulatory family.</text>
</comment>
<dbReference type="CDD" id="cd08432">
    <property type="entry name" value="PBP2_GcdR_TrpI_HvrB_AmpR_like"/>
    <property type="match status" value="1"/>
</dbReference>
<keyword evidence="2" id="KW-0805">Transcription regulation</keyword>
<dbReference type="InterPro" id="IPR005119">
    <property type="entry name" value="LysR_subst-bd"/>
</dbReference>
<dbReference type="PANTHER" id="PTHR30537:SF26">
    <property type="entry name" value="GLYCINE CLEAVAGE SYSTEM TRANSCRIPTIONAL ACTIVATOR"/>
    <property type="match status" value="1"/>
</dbReference>
<evidence type="ECO:0000256" key="4">
    <source>
        <dbReference type="ARBA" id="ARBA00023163"/>
    </source>
</evidence>
<dbReference type="InterPro" id="IPR036390">
    <property type="entry name" value="WH_DNA-bd_sf"/>
</dbReference>
<gene>
    <name evidence="6" type="ORF">ABXS05_19520</name>
</gene>
<keyword evidence="4" id="KW-0804">Transcription</keyword>
<dbReference type="PANTHER" id="PTHR30537">
    <property type="entry name" value="HTH-TYPE TRANSCRIPTIONAL REGULATOR"/>
    <property type="match status" value="1"/>
</dbReference>
<protein>
    <submittedName>
        <fullName evidence="6">LysR family transcriptional regulator</fullName>
    </submittedName>
</protein>
<dbReference type="InterPro" id="IPR000847">
    <property type="entry name" value="LysR_HTH_N"/>
</dbReference>
<sequence length="312" mass="34153">MPWDLPPLGAIRVFEAAARLGSFTKAAEELGMTQSAASYQIKVLEERAGTPLFIRKTRQIALTEAGEQLAPLVSNAFSTLSDAWFATKGGASGVLSVTTIDTFASNWLAVRLGTFQLMYPDLAVKMDVTSRSLDIARENVDVGIRVGAGKWPGLSAHYLFKADYSPMLSPALAEKVGGIRAPEDLYKVPLCCPQDPWWEVWFKAAGARFEPDRVIPGPTFGTQAYEATAAITDQGAAMLTHNLYAAFLDKGQLIQPFDVTGSDGDGYWLVHAEARRTTPKIRVFRDWILAQTAEIRSREKRELPAAGATRRD</sequence>
<dbReference type="RefSeq" id="WP_367625077.1">
    <property type="nucleotide sequence ID" value="NZ_JBFNQD010000006.1"/>
</dbReference>
<organism evidence="6 7">
    <name type="scientific">Labrys neptuniae</name>
    <dbReference type="NCBI Taxonomy" id="376174"/>
    <lineage>
        <taxon>Bacteria</taxon>
        <taxon>Pseudomonadati</taxon>
        <taxon>Pseudomonadota</taxon>
        <taxon>Alphaproteobacteria</taxon>
        <taxon>Hyphomicrobiales</taxon>
        <taxon>Xanthobacteraceae</taxon>
        <taxon>Labrys</taxon>
    </lineage>
</organism>
<accession>A0ABV3PQM5</accession>
<keyword evidence="7" id="KW-1185">Reference proteome</keyword>
<dbReference type="SUPFAM" id="SSF53850">
    <property type="entry name" value="Periplasmic binding protein-like II"/>
    <property type="match status" value="1"/>
</dbReference>
<evidence type="ECO:0000259" key="5">
    <source>
        <dbReference type="PROSITE" id="PS50931"/>
    </source>
</evidence>
<evidence type="ECO:0000256" key="3">
    <source>
        <dbReference type="ARBA" id="ARBA00023125"/>
    </source>
</evidence>
<dbReference type="EMBL" id="JBFNQD010000006">
    <property type="protein sequence ID" value="MEW9307753.1"/>
    <property type="molecule type" value="Genomic_DNA"/>
</dbReference>
<dbReference type="Proteomes" id="UP001555786">
    <property type="component" value="Unassembled WGS sequence"/>
</dbReference>
<evidence type="ECO:0000313" key="7">
    <source>
        <dbReference type="Proteomes" id="UP001555786"/>
    </source>
</evidence>
<evidence type="ECO:0000256" key="1">
    <source>
        <dbReference type="ARBA" id="ARBA00009437"/>
    </source>
</evidence>
<dbReference type="Gene3D" id="1.10.10.10">
    <property type="entry name" value="Winged helix-like DNA-binding domain superfamily/Winged helix DNA-binding domain"/>
    <property type="match status" value="1"/>
</dbReference>
<dbReference type="SUPFAM" id="SSF46785">
    <property type="entry name" value="Winged helix' DNA-binding domain"/>
    <property type="match status" value="1"/>
</dbReference>
<dbReference type="PROSITE" id="PS50931">
    <property type="entry name" value="HTH_LYSR"/>
    <property type="match status" value="1"/>
</dbReference>
<feature type="domain" description="HTH lysR-type" evidence="5">
    <location>
        <begin position="6"/>
        <end position="63"/>
    </location>
</feature>
<dbReference type="Pfam" id="PF03466">
    <property type="entry name" value="LysR_substrate"/>
    <property type="match status" value="1"/>
</dbReference>
<comment type="caution">
    <text evidence="6">The sequence shown here is derived from an EMBL/GenBank/DDBJ whole genome shotgun (WGS) entry which is preliminary data.</text>
</comment>
<proteinExistence type="inferred from homology"/>
<keyword evidence="3" id="KW-0238">DNA-binding</keyword>
<dbReference type="InterPro" id="IPR058163">
    <property type="entry name" value="LysR-type_TF_proteobact-type"/>
</dbReference>
<dbReference type="InterPro" id="IPR036388">
    <property type="entry name" value="WH-like_DNA-bd_sf"/>
</dbReference>